<sequence>MLVKPILLPLLIIAPVLAAPKNVVISPALSAAFKSLRHSTHQRPGNGHNFHLSHHNKLPKGFPKYKSTLPHSFYKLQQLQKHLRHNQGLKSPKFNKRPTHLPKNKFSGHLKYHMGRTGTYARARSPGIVSMSSTLGVGAKIGGSISPQVYRRDTIPSPVTPKSPSLPTTPLSPTSPHFALHKSIRQRKSQRPLHKHTLSEAIQLNKLLVEAEQLVNGLEGQLNKPSTHFKELENRKRVQRFRKYRTSHKVIGARPAAAKVF</sequence>
<evidence type="ECO:0000313" key="3">
    <source>
        <dbReference type="EMBL" id="KIM30994.1"/>
    </source>
</evidence>
<reference evidence="4" key="2">
    <citation type="submission" date="2015-01" db="EMBL/GenBank/DDBJ databases">
        <title>Evolutionary Origins and Diversification of the Mycorrhizal Mutualists.</title>
        <authorList>
            <consortium name="DOE Joint Genome Institute"/>
            <consortium name="Mycorrhizal Genomics Consortium"/>
            <person name="Kohler A."/>
            <person name="Kuo A."/>
            <person name="Nagy L.G."/>
            <person name="Floudas D."/>
            <person name="Copeland A."/>
            <person name="Barry K.W."/>
            <person name="Cichocki N."/>
            <person name="Veneault-Fourrey C."/>
            <person name="LaButti K."/>
            <person name="Lindquist E.A."/>
            <person name="Lipzen A."/>
            <person name="Lundell T."/>
            <person name="Morin E."/>
            <person name="Murat C."/>
            <person name="Riley R."/>
            <person name="Ohm R."/>
            <person name="Sun H."/>
            <person name="Tunlid A."/>
            <person name="Henrissat B."/>
            <person name="Grigoriev I.V."/>
            <person name="Hibbett D.S."/>
            <person name="Martin F."/>
        </authorList>
    </citation>
    <scope>NUCLEOTIDE SEQUENCE [LARGE SCALE GENOMIC DNA]</scope>
    <source>
        <strain evidence="4">MAFF 305830</strain>
    </source>
</reference>
<evidence type="ECO:0000313" key="4">
    <source>
        <dbReference type="Proteomes" id="UP000054097"/>
    </source>
</evidence>
<accession>A0A0C3BFP3</accession>
<reference evidence="3 4" key="1">
    <citation type="submission" date="2014-04" db="EMBL/GenBank/DDBJ databases">
        <authorList>
            <consortium name="DOE Joint Genome Institute"/>
            <person name="Kuo A."/>
            <person name="Zuccaro A."/>
            <person name="Kohler A."/>
            <person name="Nagy L.G."/>
            <person name="Floudas D."/>
            <person name="Copeland A."/>
            <person name="Barry K.W."/>
            <person name="Cichocki N."/>
            <person name="Veneault-Fourrey C."/>
            <person name="LaButti K."/>
            <person name="Lindquist E.A."/>
            <person name="Lipzen A."/>
            <person name="Lundell T."/>
            <person name="Morin E."/>
            <person name="Murat C."/>
            <person name="Sun H."/>
            <person name="Tunlid A."/>
            <person name="Henrissat B."/>
            <person name="Grigoriev I.V."/>
            <person name="Hibbett D.S."/>
            <person name="Martin F."/>
            <person name="Nordberg H.P."/>
            <person name="Cantor M.N."/>
            <person name="Hua S.X."/>
        </authorList>
    </citation>
    <scope>NUCLEOTIDE SEQUENCE [LARGE SCALE GENOMIC DNA]</scope>
    <source>
        <strain evidence="3 4">MAFF 305830</strain>
    </source>
</reference>
<feature type="region of interest" description="Disordered" evidence="1">
    <location>
        <begin position="89"/>
        <end position="110"/>
    </location>
</feature>
<name>A0A0C3BFP3_SERVB</name>
<dbReference type="AlphaFoldDB" id="A0A0C3BFP3"/>
<dbReference type="EMBL" id="KN824283">
    <property type="protein sequence ID" value="KIM30994.1"/>
    <property type="molecule type" value="Genomic_DNA"/>
</dbReference>
<keyword evidence="2" id="KW-0732">Signal</keyword>
<dbReference type="HOGENOM" id="CLU_1066221_0_0_1"/>
<evidence type="ECO:0000256" key="1">
    <source>
        <dbReference type="SAM" id="MobiDB-lite"/>
    </source>
</evidence>
<feature type="chain" id="PRO_5002175668" evidence="2">
    <location>
        <begin position="19"/>
        <end position="261"/>
    </location>
</feature>
<proteinExistence type="predicted"/>
<gene>
    <name evidence="3" type="ORF">M408DRAFT_21792</name>
</gene>
<dbReference type="Proteomes" id="UP000054097">
    <property type="component" value="Unassembled WGS sequence"/>
</dbReference>
<feature type="signal peptide" evidence="2">
    <location>
        <begin position="1"/>
        <end position="18"/>
    </location>
</feature>
<organism evidence="3 4">
    <name type="scientific">Serendipita vermifera MAFF 305830</name>
    <dbReference type="NCBI Taxonomy" id="933852"/>
    <lineage>
        <taxon>Eukaryota</taxon>
        <taxon>Fungi</taxon>
        <taxon>Dikarya</taxon>
        <taxon>Basidiomycota</taxon>
        <taxon>Agaricomycotina</taxon>
        <taxon>Agaricomycetes</taxon>
        <taxon>Sebacinales</taxon>
        <taxon>Serendipitaceae</taxon>
        <taxon>Serendipita</taxon>
    </lineage>
</organism>
<evidence type="ECO:0000256" key="2">
    <source>
        <dbReference type="SAM" id="SignalP"/>
    </source>
</evidence>
<protein>
    <submittedName>
        <fullName evidence="3">Uncharacterized protein</fullName>
    </submittedName>
</protein>
<keyword evidence="4" id="KW-1185">Reference proteome</keyword>